<keyword evidence="1" id="KW-1133">Transmembrane helix</keyword>
<dbReference type="EMBL" id="JAENIK010000011">
    <property type="protein sequence ID" value="MBK1816696.1"/>
    <property type="molecule type" value="Genomic_DNA"/>
</dbReference>
<dbReference type="PANTHER" id="PTHR31302:SF0">
    <property type="entry name" value="TRANSMEMBRANE PROTEIN WITH METALLOPHOSPHOESTERASE DOMAIN"/>
    <property type="match status" value="1"/>
</dbReference>
<organism evidence="3 4">
    <name type="scientific">Luteolibacter yonseiensis</name>
    <dbReference type="NCBI Taxonomy" id="1144680"/>
    <lineage>
        <taxon>Bacteria</taxon>
        <taxon>Pseudomonadati</taxon>
        <taxon>Verrucomicrobiota</taxon>
        <taxon>Verrucomicrobiia</taxon>
        <taxon>Verrucomicrobiales</taxon>
        <taxon>Verrucomicrobiaceae</taxon>
        <taxon>Luteolibacter</taxon>
    </lineage>
</organism>
<dbReference type="Pfam" id="PF00149">
    <property type="entry name" value="Metallophos"/>
    <property type="match status" value="1"/>
</dbReference>
<dbReference type="Proteomes" id="UP000600139">
    <property type="component" value="Unassembled WGS sequence"/>
</dbReference>
<feature type="transmembrane region" description="Helical" evidence="1">
    <location>
        <begin position="34"/>
        <end position="55"/>
    </location>
</feature>
<dbReference type="GO" id="GO:0016787">
    <property type="term" value="F:hydrolase activity"/>
    <property type="evidence" value="ECO:0007669"/>
    <property type="project" value="InterPro"/>
</dbReference>
<keyword evidence="1" id="KW-0472">Membrane</keyword>
<sequence>MPVVYFIILGIPLLSLAWWFWAHRRLKRLAAPAGIKWTLGLMVAVLLAGYVWVLLGRANTVTMPIPAVLYALVLLWGLIFLPFLGLPTMLVWAVGSIYKRLFNRKSTPLPSPIAEEPWTRRQLLGTLAITLPVVATYGTGAFSLPRMTRFRIRELTVALPDLPAALDGLRIAHVTDTHVGKFTKGRVLDEIVKATNGLDADLVLFTGDLIDNTIRDLPLAVHMLRQLRAKSGVYVIEGNHDLFDDAPAFEKGVRDAGITLLLNQMAAIEIAGVPVDLLGIVWNHGEEEMAADVDTVSALRRPGAFPILLAHHPHAFDRAAENGIPLTLAGHTHGGQMMLTHELGAGPLMFRYWSGLYRKADRALVVGNGTGNWFPLRVNAPAEIIHLTLRKA</sequence>
<dbReference type="InterPro" id="IPR051158">
    <property type="entry name" value="Metallophosphoesterase_sf"/>
</dbReference>
<dbReference type="InterPro" id="IPR029052">
    <property type="entry name" value="Metallo-depent_PP-like"/>
</dbReference>
<dbReference type="Gene3D" id="3.60.21.10">
    <property type="match status" value="1"/>
</dbReference>
<accession>A0A934VC82</accession>
<feature type="transmembrane region" description="Helical" evidence="1">
    <location>
        <begin position="67"/>
        <end position="95"/>
    </location>
</feature>
<feature type="transmembrane region" description="Helical" evidence="1">
    <location>
        <begin position="123"/>
        <end position="144"/>
    </location>
</feature>
<protein>
    <submittedName>
        <fullName evidence="3">Metallophosphoesterase</fullName>
    </submittedName>
</protein>
<evidence type="ECO:0000256" key="1">
    <source>
        <dbReference type="SAM" id="Phobius"/>
    </source>
</evidence>
<name>A0A934VC82_9BACT</name>
<evidence type="ECO:0000259" key="2">
    <source>
        <dbReference type="Pfam" id="PF00149"/>
    </source>
</evidence>
<keyword evidence="1" id="KW-0812">Transmembrane</keyword>
<keyword evidence="4" id="KW-1185">Reference proteome</keyword>
<gene>
    <name evidence="3" type="ORF">JIN84_13805</name>
</gene>
<dbReference type="RefSeq" id="WP_200351625.1">
    <property type="nucleotide sequence ID" value="NZ_BAABHZ010000006.1"/>
</dbReference>
<comment type="caution">
    <text evidence="3">The sequence shown here is derived from an EMBL/GenBank/DDBJ whole genome shotgun (WGS) entry which is preliminary data.</text>
</comment>
<proteinExistence type="predicted"/>
<reference evidence="3" key="1">
    <citation type="submission" date="2021-01" db="EMBL/GenBank/DDBJ databases">
        <title>Modified the classification status of verrucomicrobia.</title>
        <authorList>
            <person name="Feng X."/>
        </authorList>
    </citation>
    <scope>NUCLEOTIDE SEQUENCE</scope>
    <source>
        <strain evidence="3">JCM 18052</strain>
    </source>
</reference>
<evidence type="ECO:0000313" key="3">
    <source>
        <dbReference type="EMBL" id="MBK1816696.1"/>
    </source>
</evidence>
<dbReference type="AlphaFoldDB" id="A0A934VC82"/>
<evidence type="ECO:0000313" key="4">
    <source>
        <dbReference type="Proteomes" id="UP000600139"/>
    </source>
</evidence>
<dbReference type="SUPFAM" id="SSF56300">
    <property type="entry name" value="Metallo-dependent phosphatases"/>
    <property type="match status" value="1"/>
</dbReference>
<dbReference type="InterPro" id="IPR004843">
    <property type="entry name" value="Calcineurin-like_PHP"/>
</dbReference>
<dbReference type="PANTHER" id="PTHR31302">
    <property type="entry name" value="TRANSMEMBRANE PROTEIN WITH METALLOPHOSPHOESTERASE DOMAIN-RELATED"/>
    <property type="match status" value="1"/>
</dbReference>
<feature type="domain" description="Calcineurin-like phosphoesterase" evidence="2">
    <location>
        <begin position="169"/>
        <end position="334"/>
    </location>
</feature>
<dbReference type="CDD" id="cd07385">
    <property type="entry name" value="MPP_YkuE_C"/>
    <property type="match status" value="1"/>
</dbReference>
<feature type="transmembrane region" description="Helical" evidence="1">
    <location>
        <begin position="6"/>
        <end position="22"/>
    </location>
</feature>